<name>A0A5E4LSV0_9ARCH</name>
<dbReference type="EMBL" id="CABMJJ010000003">
    <property type="protein sequence ID" value="VVC02926.1"/>
    <property type="molecule type" value="Genomic_DNA"/>
</dbReference>
<keyword evidence="1" id="KW-0812">Transmembrane</keyword>
<evidence type="ECO:0000256" key="1">
    <source>
        <dbReference type="SAM" id="Phobius"/>
    </source>
</evidence>
<evidence type="ECO:0000313" key="3">
    <source>
        <dbReference type="Proteomes" id="UP000789941"/>
    </source>
</evidence>
<evidence type="ECO:0008006" key="4">
    <source>
        <dbReference type="Google" id="ProtNLM"/>
    </source>
</evidence>
<gene>
    <name evidence="2" type="ORF">LFW2832_01317</name>
</gene>
<protein>
    <recommendedName>
        <fullName evidence="4">Class III signal peptide</fullName>
    </recommendedName>
</protein>
<dbReference type="Proteomes" id="UP000789941">
    <property type="component" value="Unassembled WGS sequence"/>
</dbReference>
<feature type="transmembrane region" description="Helical" evidence="1">
    <location>
        <begin position="12"/>
        <end position="30"/>
    </location>
</feature>
<proteinExistence type="predicted"/>
<organism evidence="2 3">
    <name type="scientific">Candidatus Bilamarchaeum dharawalense</name>
    <dbReference type="NCBI Taxonomy" id="2885759"/>
    <lineage>
        <taxon>Archaea</taxon>
        <taxon>Candidatus Micrarchaeota</taxon>
        <taxon>Candidatus Micrarchaeia</taxon>
        <taxon>Candidatus Anstonellales</taxon>
        <taxon>Candidatus Bilamarchaeaceae</taxon>
        <taxon>Candidatus Bilamarchaeum</taxon>
    </lineage>
</organism>
<dbReference type="AlphaFoldDB" id="A0A5E4LSV0"/>
<reference evidence="2 3" key="1">
    <citation type="submission" date="2019-08" db="EMBL/GenBank/DDBJ databases">
        <authorList>
            <person name="Vazquez-Campos X."/>
        </authorList>
    </citation>
    <scope>NUCLEOTIDE SEQUENCE [LARGE SCALE GENOMIC DNA]</scope>
    <source>
        <strain evidence="2">LFW-283_2</strain>
    </source>
</reference>
<sequence>MRAQLSSEFMIVYSALLMIFLVVFVIYFGGSTNLFQAQDSVIALRNAQAVAAAVNYVYLAGDGASYNMALSHMANDENISISDYSITSMRPDSSASAPILTANVNETTLTRGDIVITNNRGEIDIEQ</sequence>
<comment type="caution">
    <text evidence="2">The sequence shown here is derived from an EMBL/GenBank/DDBJ whole genome shotgun (WGS) entry which is preliminary data.</text>
</comment>
<keyword evidence="1" id="KW-0472">Membrane</keyword>
<keyword evidence="1" id="KW-1133">Transmembrane helix</keyword>
<accession>A0A5E4LSV0</accession>
<evidence type="ECO:0000313" key="2">
    <source>
        <dbReference type="EMBL" id="VVC02926.1"/>
    </source>
</evidence>